<dbReference type="Pfam" id="PF08448">
    <property type="entry name" value="PAS_4"/>
    <property type="match status" value="1"/>
</dbReference>
<feature type="domain" description="Histidine kinase" evidence="7">
    <location>
        <begin position="571"/>
        <end position="785"/>
    </location>
</feature>
<dbReference type="EMBL" id="DS989872">
    <property type="protein sequence ID" value="EDX71460.1"/>
    <property type="molecule type" value="Genomic_DNA"/>
</dbReference>
<dbReference type="PANTHER" id="PTHR43304">
    <property type="entry name" value="PHYTOCHROME-LIKE PROTEIN CPH1"/>
    <property type="match status" value="1"/>
</dbReference>
<dbReference type="InterPro" id="IPR036890">
    <property type="entry name" value="HATPase_C_sf"/>
</dbReference>
<dbReference type="EC" id="2.7.13.3" evidence="2"/>
<protein>
    <recommendedName>
        <fullName evidence="2">histidine kinase</fullName>
        <ecNumber evidence="2">2.7.13.3</ecNumber>
    </recommendedName>
</protein>
<dbReference type="GO" id="GO:0000155">
    <property type="term" value="F:phosphorelay sensor kinase activity"/>
    <property type="evidence" value="ECO:0007669"/>
    <property type="project" value="InterPro"/>
</dbReference>
<dbReference type="Gene3D" id="1.10.287.130">
    <property type="match status" value="1"/>
</dbReference>
<dbReference type="eggNOG" id="COG4251">
    <property type="taxonomic scope" value="Bacteria"/>
</dbReference>
<dbReference type="AlphaFoldDB" id="B4W2Z5"/>
<feature type="domain" description="PAS" evidence="8">
    <location>
        <begin position="427"/>
        <end position="497"/>
    </location>
</feature>
<dbReference type="InterPro" id="IPR003661">
    <property type="entry name" value="HisK_dim/P_dom"/>
</dbReference>
<keyword evidence="3" id="KW-0597">Phosphoprotein</keyword>
<evidence type="ECO:0000259" key="7">
    <source>
        <dbReference type="PROSITE" id="PS50109"/>
    </source>
</evidence>
<dbReference type="InterPro" id="IPR013656">
    <property type="entry name" value="PAS_4"/>
</dbReference>
<keyword evidence="6" id="KW-0902">Two-component regulatory system</keyword>
<dbReference type="FunFam" id="3.30.450.20:FF:000155">
    <property type="entry name" value="Sensor histidine kinase TodS"/>
    <property type="match status" value="1"/>
</dbReference>
<dbReference type="CDD" id="cd00130">
    <property type="entry name" value="PAS"/>
    <property type="match status" value="2"/>
</dbReference>
<dbReference type="InterPro" id="IPR036097">
    <property type="entry name" value="HisK_dim/P_sf"/>
</dbReference>
<dbReference type="SUPFAM" id="SSF55874">
    <property type="entry name" value="ATPase domain of HSP90 chaperone/DNA topoisomerase II/histidine kinase"/>
    <property type="match status" value="1"/>
</dbReference>
<organism evidence="10 11">
    <name type="scientific">Coleofasciculus chthonoplastes PCC 7420</name>
    <dbReference type="NCBI Taxonomy" id="118168"/>
    <lineage>
        <taxon>Bacteria</taxon>
        <taxon>Bacillati</taxon>
        <taxon>Cyanobacteriota</taxon>
        <taxon>Cyanophyceae</taxon>
        <taxon>Coleofasciculales</taxon>
        <taxon>Coleofasciculaceae</taxon>
        <taxon>Coleofasciculus</taxon>
    </lineage>
</organism>
<feature type="domain" description="PAS" evidence="8">
    <location>
        <begin position="298"/>
        <end position="372"/>
    </location>
</feature>
<dbReference type="SMART" id="SM00388">
    <property type="entry name" value="HisKA"/>
    <property type="match status" value="1"/>
</dbReference>
<dbReference type="SUPFAM" id="SSF47384">
    <property type="entry name" value="Homodimeric domain of signal transducing histidine kinase"/>
    <property type="match status" value="1"/>
</dbReference>
<dbReference type="InterPro" id="IPR013655">
    <property type="entry name" value="PAS_fold_3"/>
</dbReference>
<evidence type="ECO:0000256" key="1">
    <source>
        <dbReference type="ARBA" id="ARBA00000085"/>
    </source>
</evidence>
<dbReference type="Pfam" id="PF00512">
    <property type="entry name" value="HisKA"/>
    <property type="match status" value="1"/>
</dbReference>
<evidence type="ECO:0000256" key="5">
    <source>
        <dbReference type="ARBA" id="ARBA00022777"/>
    </source>
</evidence>
<dbReference type="PROSITE" id="PS50109">
    <property type="entry name" value="HIS_KIN"/>
    <property type="match status" value="1"/>
</dbReference>
<dbReference type="PANTHER" id="PTHR43304:SF1">
    <property type="entry name" value="PAC DOMAIN-CONTAINING PROTEIN"/>
    <property type="match status" value="1"/>
</dbReference>
<dbReference type="HOGENOM" id="CLU_310117_0_0_3"/>
<dbReference type="SMART" id="SM00387">
    <property type="entry name" value="HATPase_c"/>
    <property type="match status" value="1"/>
</dbReference>
<dbReference type="SUPFAM" id="SSF55785">
    <property type="entry name" value="PYP-like sensor domain (PAS domain)"/>
    <property type="match status" value="2"/>
</dbReference>
<dbReference type="InterPro" id="IPR000700">
    <property type="entry name" value="PAS-assoc_C"/>
</dbReference>
<evidence type="ECO:0000256" key="3">
    <source>
        <dbReference type="ARBA" id="ARBA00022553"/>
    </source>
</evidence>
<evidence type="ECO:0000256" key="2">
    <source>
        <dbReference type="ARBA" id="ARBA00012438"/>
    </source>
</evidence>
<dbReference type="InterPro" id="IPR004358">
    <property type="entry name" value="Sig_transdc_His_kin-like_C"/>
</dbReference>
<evidence type="ECO:0000256" key="4">
    <source>
        <dbReference type="ARBA" id="ARBA00022679"/>
    </source>
</evidence>
<dbReference type="InterPro" id="IPR052162">
    <property type="entry name" value="Sensor_kinase/Photoreceptor"/>
</dbReference>
<dbReference type="STRING" id="118168.MC7420_26"/>
<dbReference type="PRINTS" id="PR00344">
    <property type="entry name" value="BCTRLSENSOR"/>
</dbReference>
<dbReference type="InterPro" id="IPR001610">
    <property type="entry name" value="PAC"/>
</dbReference>
<dbReference type="PROSITE" id="PS50113">
    <property type="entry name" value="PAC"/>
    <property type="match status" value="2"/>
</dbReference>
<dbReference type="SMART" id="SM00091">
    <property type="entry name" value="PAS"/>
    <property type="match status" value="2"/>
</dbReference>
<dbReference type="InterPro" id="IPR003594">
    <property type="entry name" value="HATPase_dom"/>
</dbReference>
<feature type="domain" description="PAC" evidence="9">
    <location>
        <begin position="501"/>
        <end position="553"/>
    </location>
</feature>
<dbReference type="InterPro" id="IPR000014">
    <property type="entry name" value="PAS"/>
</dbReference>
<evidence type="ECO:0000313" key="10">
    <source>
        <dbReference type="EMBL" id="EDX71460.1"/>
    </source>
</evidence>
<dbReference type="Pfam" id="PF08447">
    <property type="entry name" value="PAS_3"/>
    <property type="match status" value="1"/>
</dbReference>
<evidence type="ECO:0000259" key="8">
    <source>
        <dbReference type="PROSITE" id="PS50112"/>
    </source>
</evidence>
<dbReference type="SMART" id="SM00086">
    <property type="entry name" value="PAC"/>
    <property type="match status" value="2"/>
</dbReference>
<evidence type="ECO:0000259" key="9">
    <source>
        <dbReference type="PROSITE" id="PS50113"/>
    </source>
</evidence>
<dbReference type="eggNOG" id="COG2202">
    <property type="taxonomic scope" value="Bacteria"/>
</dbReference>
<evidence type="ECO:0000256" key="6">
    <source>
        <dbReference type="ARBA" id="ARBA00023012"/>
    </source>
</evidence>
<reference evidence="10 11" key="1">
    <citation type="submission" date="2008-07" db="EMBL/GenBank/DDBJ databases">
        <authorList>
            <person name="Tandeau de Marsac N."/>
            <person name="Ferriera S."/>
            <person name="Johnson J."/>
            <person name="Kravitz S."/>
            <person name="Beeson K."/>
            <person name="Sutton G."/>
            <person name="Rogers Y.-H."/>
            <person name="Friedman R."/>
            <person name="Frazier M."/>
            <person name="Venter J.C."/>
        </authorList>
    </citation>
    <scope>NUCLEOTIDE SEQUENCE [LARGE SCALE GENOMIC DNA]</scope>
    <source>
        <strain evidence="10 11">PCC 7420</strain>
    </source>
</reference>
<dbReference type="NCBIfam" id="TIGR00229">
    <property type="entry name" value="sensory_box"/>
    <property type="match status" value="2"/>
</dbReference>
<evidence type="ECO:0000313" key="11">
    <source>
        <dbReference type="Proteomes" id="UP000003835"/>
    </source>
</evidence>
<proteinExistence type="predicted"/>
<accession>B4W2Z5</accession>
<name>B4W2Z5_9CYAN</name>
<dbReference type="InterPro" id="IPR035965">
    <property type="entry name" value="PAS-like_dom_sf"/>
</dbReference>
<dbReference type="Gene3D" id="3.30.565.10">
    <property type="entry name" value="Histidine kinase-like ATPase, C-terminal domain"/>
    <property type="match status" value="1"/>
</dbReference>
<dbReference type="PROSITE" id="PS51257">
    <property type="entry name" value="PROKAR_LIPOPROTEIN"/>
    <property type="match status" value="1"/>
</dbReference>
<keyword evidence="4" id="KW-0808">Transferase</keyword>
<comment type="catalytic activity">
    <reaction evidence="1">
        <text>ATP + protein L-histidine = ADP + protein N-phospho-L-histidine.</text>
        <dbReference type="EC" id="2.7.13.3"/>
    </reaction>
</comment>
<keyword evidence="11" id="KW-1185">Reference proteome</keyword>
<dbReference type="eggNOG" id="COG3829">
    <property type="taxonomic scope" value="Bacteria"/>
</dbReference>
<feature type="domain" description="PAC" evidence="9">
    <location>
        <begin position="374"/>
        <end position="426"/>
    </location>
</feature>
<dbReference type="PROSITE" id="PS50112">
    <property type="entry name" value="PAS"/>
    <property type="match status" value="2"/>
</dbReference>
<dbReference type="CDD" id="cd00082">
    <property type="entry name" value="HisKA"/>
    <property type="match status" value="1"/>
</dbReference>
<dbReference type="InterPro" id="IPR005467">
    <property type="entry name" value="His_kinase_dom"/>
</dbReference>
<dbReference type="Pfam" id="PF02518">
    <property type="entry name" value="HATPase_c"/>
    <property type="match status" value="1"/>
</dbReference>
<gene>
    <name evidence="10" type="ORF">MC7420_26</name>
</gene>
<dbReference type="Gene3D" id="3.30.450.20">
    <property type="entry name" value="PAS domain"/>
    <property type="match status" value="2"/>
</dbReference>
<sequence>MSQQLKSVSQAVSIIVIGIGCLGLLGWMFNLSLFKSVVPGLVTMKANTAIGFIISGASLYLWHLGKRKSKKPSPYRSSLIGSQVLAVFVIVLALLTIIQYGFNLNLGIDQLIIQERPDAVDAAAGGRMAPNTASNFLLLGSALLLLGRETYLAAQFFTILVFLVASFGLIGHLYQIPLFYSVGSYTGMAIHTAISFILLAIGILGASANWGAMKVVISDRAGGIMARRLLPVVISIPPVLGWLVLLGFRADLYPPVFGFAFRSVLAIIIFGALIWCNARRLNAIDAQRQQFQQALLASEQKFHAIFDQTFQFIGLLEPDGTVLEANQTALDFGGLRHDQVIGKPFWQARWWTISAQTQAQLKDAIARSAQGEFIRYEVDVQGAGDRIATIDFSLKSVTDSSGQVVLLIPEGRDITEVKQIEEQLRESEERFRRAFDDAATGEALVTPDGQFIRVNRALCDLLGYQESELLATTFQDITYPDDLETDLGYVRQLLTDEIQAYEMEKRYFHKQGHVIWILLSVSLVRNSQRQPLYFVGQIQDITHTKQTQIQMKNLVTELERSNRELEDFAYIVSHDLLSPLHKMQMLSDLLTEDYSQVLDEQGQEYLRRMRQVKERMQTFINDLLMLSRVTTQAQPFIPVNLNTVVQEVLSDLDVQLQETGGTVEVEKLPTVKADPLQMRQLMQNLLSNALKFHQSKIAPVVKVYSQPSQLPDQCEIVIKDQGIGFKSEYEEQIFEAFQRLHSRRHYEGTGLGLTICRKIATRHGGTITASSVPGEGARFTITLPT</sequence>
<dbReference type="FunFam" id="3.30.565.10:FF:000006">
    <property type="entry name" value="Sensor histidine kinase WalK"/>
    <property type="match status" value="1"/>
</dbReference>
<dbReference type="Proteomes" id="UP000003835">
    <property type="component" value="Unassembled WGS sequence"/>
</dbReference>
<keyword evidence="5" id="KW-0418">Kinase</keyword>